<reference evidence="1" key="1">
    <citation type="journal article" date="2023" name="Plant J.">
        <title>Genome sequences and population genomics provide insights into the demographic history, inbreeding, and mutation load of two 'living fossil' tree species of Dipteronia.</title>
        <authorList>
            <person name="Feng Y."/>
            <person name="Comes H.P."/>
            <person name="Chen J."/>
            <person name="Zhu S."/>
            <person name="Lu R."/>
            <person name="Zhang X."/>
            <person name="Li P."/>
            <person name="Qiu J."/>
            <person name="Olsen K.M."/>
            <person name="Qiu Y."/>
        </authorList>
    </citation>
    <scope>NUCLEOTIDE SEQUENCE</scope>
    <source>
        <strain evidence="1">KIB01</strain>
    </source>
</reference>
<protein>
    <submittedName>
        <fullName evidence="1">Uncharacterized protein</fullName>
    </submittedName>
</protein>
<dbReference type="AlphaFoldDB" id="A0AAD9XTD1"/>
<comment type="caution">
    <text evidence="1">The sequence shown here is derived from an EMBL/GenBank/DDBJ whole genome shotgun (WGS) entry which is preliminary data.</text>
</comment>
<evidence type="ECO:0000313" key="2">
    <source>
        <dbReference type="Proteomes" id="UP001280121"/>
    </source>
</evidence>
<gene>
    <name evidence="1" type="ORF">Ddye_003779</name>
</gene>
<dbReference type="EMBL" id="JANJYI010000001">
    <property type="protein sequence ID" value="KAK2665205.1"/>
    <property type="molecule type" value="Genomic_DNA"/>
</dbReference>
<evidence type="ECO:0000313" key="1">
    <source>
        <dbReference type="EMBL" id="KAK2665205.1"/>
    </source>
</evidence>
<proteinExistence type="predicted"/>
<name>A0AAD9XTD1_9ROSI</name>
<keyword evidence="2" id="KW-1185">Reference proteome</keyword>
<sequence length="129" mass="14577">MSTQPHTPSKSKSNFNSGSVWFKRNTLNPFSLYTQTDHKIKQQQQQKAKCAFGTTMPPKMVKRASTKTKARVTGIGNRISILYIISKYSLILVLRVETTTLTNIQENCFQKAASTNSPLFVCFSKKKIL</sequence>
<organism evidence="1 2">
    <name type="scientific">Dipteronia dyeriana</name>
    <dbReference type="NCBI Taxonomy" id="168575"/>
    <lineage>
        <taxon>Eukaryota</taxon>
        <taxon>Viridiplantae</taxon>
        <taxon>Streptophyta</taxon>
        <taxon>Embryophyta</taxon>
        <taxon>Tracheophyta</taxon>
        <taxon>Spermatophyta</taxon>
        <taxon>Magnoliopsida</taxon>
        <taxon>eudicotyledons</taxon>
        <taxon>Gunneridae</taxon>
        <taxon>Pentapetalae</taxon>
        <taxon>rosids</taxon>
        <taxon>malvids</taxon>
        <taxon>Sapindales</taxon>
        <taxon>Sapindaceae</taxon>
        <taxon>Hippocastanoideae</taxon>
        <taxon>Acereae</taxon>
        <taxon>Dipteronia</taxon>
    </lineage>
</organism>
<dbReference type="Proteomes" id="UP001280121">
    <property type="component" value="Unassembled WGS sequence"/>
</dbReference>
<accession>A0AAD9XTD1</accession>